<protein>
    <submittedName>
        <fullName evidence="2">30S ribosomal protein S6</fullName>
    </submittedName>
</protein>
<dbReference type="GO" id="GO:0019843">
    <property type="term" value="F:rRNA binding"/>
    <property type="evidence" value="ECO:0007669"/>
    <property type="project" value="InterPro"/>
</dbReference>
<accession>J9QLT0</accession>
<geneLocation type="plastid" evidence="2"/>
<dbReference type="InterPro" id="IPR000529">
    <property type="entry name" value="Ribosomal_bS6"/>
</dbReference>
<dbReference type="Pfam" id="PF01250">
    <property type="entry name" value="Ribosomal_S6"/>
    <property type="match status" value="1"/>
</dbReference>
<comment type="similarity">
    <text evidence="1">Belongs to the bacterial ribosomal protein bS6 family.</text>
</comment>
<dbReference type="GO" id="GO:0006412">
    <property type="term" value="P:translation"/>
    <property type="evidence" value="ECO:0007669"/>
    <property type="project" value="InterPro"/>
</dbReference>
<gene>
    <name evidence="2" type="primary">rps6</name>
</gene>
<dbReference type="InterPro" id="IPR035980">
    <property type="entry name" value="Ribosomal_bS6_sf"/>
</dbReference>
<dbReference type="SUPFAM" id="SSF54995">
    <property type="entry name" value="Ribosomal protein S6"/>
    <property type="match status" value="1"/>
</dbReference>
<name>J9QLT0_9STRA</name>
<dbReference type="GO" id="GO:0005840">
    <property type="term" value="C:ribosome"/>
    <property type="evidence" value="ECO:0007669"/>
    <property type="project" value="UniProtKB-KW"/>
</dbReference>
<dbReference type="EMBL" id="JX297813">
    <property type="protein sequence ID" value="AFR24763.1"/>
    <property type="molecule type" value="Genomic_DNA"/>
</dbReference>
<keyword evidence="2" id="KW-0689">Ribosomal protein</keyword>
<keyword evidence="2" id="KW-0934">Plastid</keyword>
<keyword evidence="2" id="KW-0687">Ribonucleoprotein</keyword>
<evidence type="ECO:0000256" key="1">
    <source>
        <dbReference type="ARBA" id="ARBA00009512"/>
    </source>
</evidence>
<dbReference type="GO" id="GO:0003735">
    <property type="term" value="F:structural constituent of ribosome"/>
    <property type="evidence" value="ECO:0007669"/>
    <property type="project" value="InterPro"/>
</dbReference>
<evidence type="ECO:0000313" key="2">
    <source>
        <dbReference type="EMBL" id="AFR24763.1"/>
    </source>
</evidence>
<reference evidence="2" key="1">
    <citation type="journal article" date="2012" name="Curr. Biol.">
        <title>Global distribution of a wild alga revealed by targeted metagenomics.</title>
        <authorList>
            <person name="Worden A.Z."/>
            <person name="Janouskovec J."/>
            <person name="McRose D."/>
            <person name="Engman A."/>
            <person name="Welsh R.M."/>
            <person name="Malfatti S."/>
            <person name="Tringe S.G."/>
            <person name="Keeling P.J."/>
        </authorList>
    </citation>
    <scope>NUCLEOTIDE SEQUENCE</scope>
</reference>
<organism evidence="2">
    <name type="scientific">uncultured Pelagomonas</name>
    <dbReference type="NCBI Taxonomy" id="660917"/>
    <lineage>
        <taxon>Eukaryota</taxon>
        <taxon>Sar</taxon>
        <taxon>Stramenopiles</taxon>
        <taxon>Ochrophyta</taxon>
        <taxon>Pelagophyceae</taxon>
        <taxon>Pelagomonadales</taxon>
        <taxon>Pelagomonadaceae</taxon>
        <taxon>Pelagomonas</taxon>
        <taxon>environmental samples</taxon>
    </lineage>
</organism>
<proteinExistence type="inferred from homology"/>
<dbReference type="InterPro" id="IPR014717">
    <property type="entry name" value="Transl_elong_EF1B/ribsomal_bS6"/>
</dbReference>
<dbReference type="Gene3D" id="3.30.70.60">
    <property type="match status" value="1"/>
</dbReference>
<dbReference type="AlphaFoldDB" id="J9QLT0"/>
<sequence length="100" mass="11776">MPDQTKQNSYNCVLIFKEMTNKTNFQLLAFSYAQLLKQLGAKNINAYNKESYNLSYPIQKSTNVKFIEFSFDFAPQALDIFTRKLRLDESLLRFFLTKVK</sequence>